<name>A0ABT9XXN7_9BACI</name>
<comment type="caution">
    <text evidence="2">The sequence shown here is derived from an EMBL/GenBank/DDBJ whole genome shotgun (WGS) entry which is preliminary data.</text>
</comment>
<dbReference type="InterPro" id="IPR016181">
    <property type="entry name" value="Acyl_CoA_acyltransferase"/>
</dbReference>
<protein>
    <submittedName>
        <fullName evidence="2">GNAT superfamily N-acetyltransferase</fullName>
    </submittedName>
</protein>
<dbReference type="Gene3D" id="3.40.630.30">
    <property type="match status" value="1"/>
</dbReference>
<keyword evidence="3" id="KW-1185">Reference proteome</keyword>
<evidence type="ECO:0000313" key="2">
    <source>
        <dbReference type="EMBL" id="MDQ0200116.1"/>
    </source>
</evidence>
<accession>A0ABT9XXN7</accession>
<organism evidence="2 3">
    <name type="scientific">Neobacillus ginsengisoli</name>
    <dbReference type="NCBI Taxonomy" id="904295"/>
    <lineage>
        <taxon>Bacteria</taxon>
        <taxon>Bacillati</taxon>
        <taxon>Bacillota</taxon>
        <taxon>Bacilli</taxon>
        <taxon>Bacillales</taxon>
        <taxon>Bacillaceae</taxon>
        <taxon>Neobacillus</taxon>
    </lineage>
</organism>
<dbReference type="Pfam" id="PF00583">
    <property type="entry name" value="Acetyltransf_1"/>
    <property type="match status" value="1"/>
</dbReference>
<dbReference type="SUPFAM" id="SSF55729">
    <property type="entry name" value="Acyl-CoA N-acyltransferases (Nat)"/>
    <property type="match status" value="1"/>
</dbReference>
<proteinExistence type="predicted"/>
<dbReference type="CDD" id="cd04301">
    <property type="entry name" value="NAT_SF"/>
    <property type="match status" value="1"/>
</dbReference>
<feature type="domain" description="N-acetyltransferase" evidence="1">
    <location>
        <begin position="4"/>
        <end position="158"/>
    </location>
</feature>
<dbReference type="Proteomes" id="UP001224122">
    <property type="component" value="Unassembled WGS sequence"/>
</dbReference>
<reference evidence="2 3" key="1">
    <citation type="submission" date="2023-07" db="EMBL/GenBank/DDBJ databases">
        <title>Genomic Encyclopedia of Type Strains, Phase IV (KMG-IV): sequencing the most valuable type-strain genomes for metagenomic binning, comparative biology and taxonomic classification.</title>
        <authorList>
            <person name="Goeker M."/>
        </authorList>
    </citation>
    <scope>NUCLEOTIDE SEQUENCE [LARGE SCALE GENOMIC DNA]</scope>
    <source>
        <strain evidence="2 3">DSM 27594</strain>
    </source>
</reference>
<evidence type="ECO:0000313" key="3">
    <source>
        <dbReference type="Proteomes" id="UP001224122"/>
    </source>
</evidence>
<gene>
    <name evidence="2" type="ORF">J2S10_003299</name>
</gene>
<dbReference type="RefSeq" id="WP_307409649.1">
    <property type="nucleotide sequence ID" value="NZ_JAUSTW010000005.1"/>
</dbReference>
<dbReference type="InterPro" id="IPR000182">
    <property type="entry name" value="GNAT_dom"/>
</dbReference>
<sequence>MKLITIDQWDKEIWEMASPVYQQAFGGKGAKPEKIIQNMLMKRICYLHLAIIGEDVLGMALTGKLKGTSALLIDYLTVHKDWRNKGLGLKIMDLLKDWAATEGNFDSMVIEVESDKHPQNAARIQFWEKCGFSLTEYIHHYKWVPESYQAMYLKLHIDSLLPIEGEVLFKYIGEFHKASYR</sequence>
<evidence type="ECO:0000259" key="1">
    <source>
        <dbReference type="PROSITE" id="PS51186"/>
    </source>
</evidence>
<dbReference type="EMBL" id="JAUSTW010000005">
    <property type="protein sequence ID" value="MDQ0200116.1"/>
    <property type="molecule type" value="Genomic_DNA"/>
</dbReference>
<dbReference type="PROSITE" id="PS51186">
    <property type="entry name" value="GNAT"/>
    <property type="match status" value="1"/>
</dbReference>